<keyword evidence="5 6" id="KW-0269">Exonuclease</keyword>
<keyword evidence="8" id="KW-1185">Reference proteome</keyword>
<dbReference type="GO" id="GO:0009318">
    <property type="term" value="C:exodeoxyribonuclease VII complex"/>
    <property type="evidence" value="ECO:0007669"/>
    <property type="project" value="UniProtKB-UniRule"/>
</dbReference>
<dbReference type="PANTHER" id="PTHR34137">
    <property type="entry name" value="EXODEOXYRIBONUCLEASE 7 SMALL SUBUNIT"/>
    <property type="match status" value="1"/>
</dbReference>
<comment type="catalytic activity">
    <reaction evidence="6">
        <text>Exonucleolytic cleavage in either 5'- to 3'- or 3'- to 5'-direction to yield nucleoside 5'-phosphates.</text>
        <dbReference type="EC" id="3.1.11.6"/>
    </reaction>
</comment>
<dbReference type="STRING" id="407234.SAMN05421795_102105"/>
<dbReference type="InterPro" id="IPR003761">
    <property type="entry name" value="Exonuc_VII_S"/>
</dbReference>
<dbReference type="GO" id="GO:0005829">
    <property type="term" value="C:cytosol"/>
    <property type="evidence" value="ECO:0007669"/>
    <property type="project" value="TreeGrafter"/>
</dbReference>
<proteinExistence type="inferred from homology"/>
<dbReference type="GO" id="GO:0008855">
    <property type="term" value="F:exodeoxyribonuclease VII activity"/>
    <property type="evidence" value="ECO:0007669"/>
    <property type="project" value="UniProtKB-UniRule"/>
</dbReference>
<evidence type="ECO:0000313" key="7">
    <source>
        <dbReference type="EMBL" id="SIS64386.1"/>
    </source>
</evidence>
<dbReference type="OrthoDB" id="9808145at2"/>
<dbReference type="AlphaFoldDB" id="A0A1N7KSA8"/>
<evidence type="ECO:0000256" key="5">
    <source>
        <dbReference type="ARBA" id="ARBA00022839"/>
    </source>
</evidence>
<comment type="similarity">
    <text evidence="1 6">Belongs to the XseB family.</text>
</comment>
<dbReference type="PIRSF" id="PIRSF006488">
    <property type="entry name" value="Exonuc_VII_S"/>
    <property type="match status" value="1"/>
</dbReference>
<sequence>MDDISAMSFEDAMAALEKVVRDLEQGQVTLEASIALYERGAQLRSHCDKLLKAAEDRVEKITLSETGEAVSTQPLEGQ</sequence>
<dbReference type="NCBIfam" id="TIGR01280">
    <property type="entry name" value="xseB"/>
    <property type="match status" value="1"/>
</dbReference>
<dbReference type="NCBIfam" id="NF002139">
    <property type="entry name" value="PRK00977.1-3"/>
    <property type="match status" value="1"/>
</dbReference>
<dbReference type="EMBL" id="FTOM01000002">
    <property type="protein sequence ID" value="SIS64386.1"/>
    <property type="molecule type" value="Genomic_DNA"/>
</dbReference>
<reference evidence="8" key="1">
    <citation type="submission" date="2017-01" db="EMBL/GenBank/DDBJ databases">
        <authorList>
            <person name="Varghese N."/>
            <person name="Submissions S."/>
        </authorList>
    </citation>
    <scope>NUCLEOTIDE SEQUENCE [LARGE SCALE GENOMIC DNA]</scope>
    <source>
        <strain evidence="8">DSM 18714</strain>
    </source>
</reference>
<evidence type="ECO:0000256" key="6">
    <source>
        <dbReference type="HAMAP-Rule" id="MF_00337"/>
    </source>
</evidence>
<dbReference type="SUPFAM" id="SSF116842">
    <property type="entry name" value="XseB-like"/>
    <property type="match status" value="1"/>
</dbReference>
<evidence type="ECO:0000256" key="2">
    <source>
        <dbReference type="ARBA" id="ARBA00022490"/>
    </source>
</evidence>
<evidence type="ECO:0000256" key="1">
    <source>
        <dbReference type="ARBA" id="ARBA00009998"/>
    </source>
</evidence>
<dbReference type="Pfam" id="PF02609">
    <property type="entry name" value="Exonuc_VII_S"/>
    <property type="match status" value="1"/>
</dbReference>
<evidence type="ECO:0000256" key="3">
    <source>
        <dbReference type="ARBA" id="ARBA00022722"/>
    </source>
</evidence>
<evidence type="ECO:0000256" key="4">
    <source>
        <dbReference type="ARBA" id="ARBA00022801"/>
    </source>
</evidence>
<dbReference type="RefSeq" id="WP_076363820.1">
    <property type="nucleotide sequence ID" value="NZ_FTOM01000002.1"/>
</dbReference>
<dbReference type="GO" id="GO:0006308">
    <property type="term" value="P:DNA catabolic process"/>
    <property type="evidence" value="ECO:0007669"/>
    <property type="project" value="UniProtKB-UniRule"/>
</dbReference>
<name>A0A1N7KSA8_9RHOB</name>
<dbReference type="EC" id="3.1.11.6" evidence="6"/>
<accession>A0A1N7KSA8</accession>
<comment type="subcellular location">
    <subcellularLocation>
        <location evidence="6">Cytoplasm</location>
    </subcellularLocation>
</comment>
<protein>
    <recommendedName>
        <fullName evidence="6">Exodeoxyribonuclease 7 small subunit</fullName>
        <ecNumber evidence="6">3.1.11.6</ecNumber>
    </recommendedName>
    <alternativeName>
        <fullName evidence="6">Exodeoxyribonuclease VII small subunit</fullName>
        <shortName evidence="6">Exonuclease VII small subunit</shortName>
    </alternativeName>
</protein>
<dbReference type="Proteomes" id="UP000186098">
    <property type="component" value="Unassembled WGS sequence"/>
</dbReference>
<keyword evidence="3 6" id="KW-0540">Nuclease</keyword>
<keyword evidence="4 6" id="KW-0378">Hydrolase</keyword>
<keyword evidence="2 6" id="KW-0963">Cytoplasm</keyword>
<dbReference type="InterPro" id="IPR037004">
    <property type="entry name" value="Exonuc_VII_ssu_sf"/>
</dbReference>
<organism evidence="7 8">
    <name type="scientific">Phaeovulum vinaykumarii</name>
    <dbReference type="NCBI Taxonomy" id="407234"/>
    <lineage>
        <taxon>Bacteria</taxon>
        <taxon>Pseudomonadati</taxon>
        <taxon>Pseudomonadota</taxon>
        <taxon>Alphaproteobacteria</taxon>
        <taxon>Rhodobacterales</taxon>
        <taxon>Paracoccaceae</taxon>
        <taxon>Phaeovulum</taxon>
    </lineage>
</organism>
<comment type="subunit">
    <text evidence="6">Heterooligomer composed of large and small subunits.</text>
</comment>
<evidence type="ECO:0000313" key="8">
    <source>
        <dbReference type="Proteomes" id="UP000186098"/>
    </source>
</evidence>
<dbReference type="HAMAP" id="MF_00337">
    <property type="entry name" value="Exonuc_7_S"/>
    <property type="match status" value="1"/>
</dbReference>
<gene>
    <name evidence="6" type="primary">xseB</name>
    <name evidence="7" type="ORF">SAMN05421795_102105</name>
</gene>
<dbReference type="PANTHER" id="PTHR34137:SF1">
    <property type="entry name" value="EXODEOXYRIBONUCLEASE 7 SMALL SUBUNIT"/>
    <property type="match status" value="1"/>
</dbReference>
<dbReference type="Gene3D" id="1.10.287.1040">
    <property type="entry name" value="Exonuclease VII, small subunit"/>
    <property type="match status" value="1"/>
</dbReference>
<comment type="function">
    <text evidence="6">Bidirectionally degrades single-stranded DNA into large acid-insoluble oligonucleotides, which are then degraded further into small acid-soluble oligonucleotides.</text>
</comment>